<dbReference type="InterPro" id="IPR001696">
    <property type="entry name" value="Na_channel_asu"/>
</dbReference>
<proteinExistence type="inferred from homology"/>
<evidence type="ECO:0000256" key="3">
    <source>
        <dbReference type="ARBA" id="ARBA00022461"/>
    </source>
</evidence>
<dbReference type="FunFam" id="1.10.238.10:FF:000002">
    <property type="entry name" value="Sodium channel protein"/>
    <property type="match status" value="1"/>
</dbReference>
<protein>
    <recommendedName>
        <fullName evidence="22">Sodium channel protein</fullName>
    </recommendedName>
</protein>
<evidence type="ECO:0000256" key="16">
    <source>
        <dbReference type="ARBA" id="ARBA00023201"/>
    </source>
</evidence>
<feature type="domain" description="SCN5A-like C-terminal IQ motif" evidence="27">
    <location>
        <begin position="1804"/>
        <end position="1837"/>
    </location>
</feature>
<evidence type="ECO:0000256" key="20">
    <source>
        <dbReference type="ARBA" id="ARBA00055248"/>
    </source>
</evidence>
<keyword evidence="2 22" id="KW-0813">Transport</keyword>
<keyword evidence="10 22" id="KW-1133">Transmembrane helix</keyword>
<evidence type="ECO:0000256" key="4">
    <source>
        <dbReference type="ARBA" id="ARBA00022475"/>
    </source>
</evidence>
<dbReference type="InterPro" id="IPR058542">
    <property type="entry name" value="IQ_SCN5A_C"/>
</dbReference>
<feature type="transmembrane region" description="Helical" evidence="22">
    <location>
        <begin position="881"/>
        <end position="904"/>
    </location>
</feature>
<dbReference type="Ensembl" id="ENSOTST00005097465.2">
    <property type="protein sequence ID" value="ENSOTSP00005089783.2"/>
    <property type="gene ID" value="ENSOTSG00005000450.2"/>
</dbReference>
<feature type="transmembrane region" description="Helical" evidence="22">
    <location>
        <begin position="1158"/>
        <end position="1177"/>
    </location>
</feature>
<feature type="transmembrane region" description="Helical" evidence="22">
    <location>
        <begin position="213"/>
        <end position="234"/>
    </location>
</feature>
<feature type="compositionally biased region" description="Basic and acidic residues" evidence="23">
    <location>
        <begin position="1879"/>
        <end position="1900"/>
    </location>
</feature>
<feature type="transmembrane region" description="Helical" evidence="22">
    <location>
        <begin position="746"/>
        <end position="770"/>
    </location>
</feature>
<evidence type="ECO:0000256" key="7">
    <source>
        <dbReference type="ARBA" id="ARBA00022737"/>
    </source>
</evidence>
<comment type="subcellular location">
    <subcellularLocation>
        <location evidence="1 22">Cell membrane</location>
        <topology evidence="1 22">Multi-pass membrane protein</topology>
    </subcellularLocation>
</comment>
<dbReference type="GO" id="GO:0005248">
    <property type="term" value="F:voltage-gated sodium channel activity"/>
    <property type="evidence" value="ECO:0007669"/>
    <property type="project" value="InterPro"/>
</dbReference>
<dbReference type="Gene3D" id="1.20.120.350">
    <property type="entry name" value="Voltage-gated potassium channels. Chain C"/>
    <property type="match status" value="4"/>
</dbReference>
<dbReference type="FunFam" id="1.10.287.70:FF:000006">
    <property type="entry name" value="Sodium channel protein"/>
    <property type="match status" value="1"/>
</dbReference>
<dbReference type="FunFam" id="1.20.5.1190:FF:000001">
    <property type="entry name" value="Sodium channel protein"/>
    <property type="match status" value="1"/>
</dbReference>
<dbReference type="InterPro" id="IPR000048">
    <property type="entry name" value="IQ_motif_EF-hand-BS"/>
</dbReference>
<comment type="subunit">
    <text evidence="21">Voltage-gated sodium (Nav) channels consist of an ion-conducting alpha subunit which is functional on its own associated with regulatory beta subunits.</text>
</comment>
<keyword evidence="14" id="KW-1015">Disulfide bond</keyword>
<evidence type="ECO:0000256" key="2">
    <source>
        <dbReference type="ARBA" id="ARBA00022448"/>
    </source>
</evidence>
<evidence type="ECO:0000256" key="12">
    <source>
        <dbReference type="ARBA" id="ARBA00023065"/>
    </source>
</evidence>
<comment type="catalytic activity">
    <reaction evidence="18">
        <text>Na(+)(in) = Na(+)(out)</text>
        <dbReference type="Rhea" id="RHEA:34963"/>
        <dbReference type="ChEBI" id="CHEBI:29101"/>
    </reaction>
</comment>
<feature type="region of interest" description="Disordered" evidence="23">
    <location>
        <begin position="510"/>
        <end position="551"/>
    </location>
</feature>
<evidence type="ECO:0000256" key="11">
    <source>
        <dbReference type="ARBA" id="ARBA00023053"/>
    </source>
</evidence>
<keyword evidence="3 22" id="KW-0894">Sodium channel</keyword>
<dbReference type="InterPro" id="IPR005821">
    <property type="entry name" value="Ion_trans_dom"/>
</dbReference>
<feature type="compositionally biased region" description="Basic and acidic residues" evidence="23">
    <location>
        <begin position="466"/>
        <end position="483"/>
    </location>
</feature>
<evidence type="ECO:0000313" key="28">
    <source>
        <dbReference type="Ensembl" id="ENSOTSP00005089783.2"/>
    </source>
</evidence>
<reference evidence="28" key="1">
    <citation type="submission" date="2025-08" db="UniProtKB">
        <authorList>
            <consortium name="Ensembl"/>
        </authorList>
    </citation>
    <scope>IDENTIFICATION</scope>
</reference>
<dbReference type="Gene3D" id="1.10.287.70">
    <property type="match status" value="4"/>
</dbReference>
<keyword evidence="13 22" id="KW-0472">Membrane</keyword>
<gene>
    <name evidence="28" type="primary">scn1laa</name>
</gene>
<dbReference type="Pfam" id="PF00520">
    <property type="entry name" value="Ion_trans"/>
    <property type="match status" value="4"/>
</dbReference>
<evidence type="ECO:0000256" key="1">
    <source>
        <dbReference type="ARBA" id="ARBA00004651"/>
    </source>
</evidence>
<evidence type="ECO:0000259" key="24">
    <source>
        <dbReference type="Pfam" id="PF00520"/>
    </source>
</evidence>
<comment type="function">
    <text evidence="22">Mediates the voltage-dependent sodium ion permeability of excitable membranes. Assuming opened or closed conformations in response to the voltage difference across the membrane, the protein forms a sodium-selective channel through which Na(+) ions may pass in accordance with their electrochemical gradient.</text>
</comment>
<dbReference type="PANTHER" id="PTHR10037">
    <property type="entry name" value="VOLTAGE-GATED CATION CHANNEL CALCIUM AND SODIUM"/>
    <property type="match status" value="1"/>
</dbReference>
<keyword evidence="15" id="KW-0325">Glycoprotein</keyword>
<feature type="compositionally biased region" description="Low complexity" evidence="23">
    <location>
        <begin position="441"/>
        <end position="452"/>
    </location>
</feature>
<keyword evidence="7" id="KW-0677">Repeat</keyword>
<feature type="region of interest" description="Disordered" evidence="23">
    <location>
        <begin position="435"/>
        <end position="489"/>
    </location>
</feature>
<dbReference type="Pfam" id="PF11933">
    <property type="entry name" value="Na_trans_cytopl"/>
    <property type="match status" value="1"/>
</dbReference>
<evidence type="ECO:0000256" key="14">
    <source>
        <dbReference type="ARBA" id="ARBA00023157"/>
    </source>
</evidence>
<feature type="region of interest" description="Disordered" evidence="23">
    <location>
        <begin position="28"/>
        <end position="52"/>
    </location>
</feature>
<evidence type="ECO:0000256" key="8">
    <source>
        <dbReference type="ARBA" id="ARBA00022843"/>
    </source>
</evidence>
<dbReference type="GeneTree" id="ENSGT00940000163423"/>
<feature type="compositionally biased region" description="Polar residues" evidence="23">
    <location>
        <begin position="1865"/>
        <end position="1877"/>
    </location>
</feature>
<dbReference type="InterPro" id="IPR024583">
    <property type="entry name" value="Na_trans_cytopl"/>
</dbReference>
<dbReference type="GO" id="GO:0019228">
    <property type="term" value="P:neuronal action potential"/>
    <property type="evidence" value="ECO:0007669"/>
    <property type="project" value="TreeGrafter"/>
</dbReference>
<dbReference type="PRINTS" id="PR00170">
    <property type="entry name" value="NACHANNEL"/>
</dbReference>
<feature type="domain" description="Ion transport" evidence="24">
    <location>
        <begin position="1117"/>
        <end position="1388"/>
    </location>
</feature>
<keyword evidence="6 22" id="KW-0812">Transmembrane</keyword>
<feature type="compositionally biased region" description="Acidic residues" evidence="23">
    <location>
        <begin position="513"/>
        <end position="525"/>
    </location>
</feature>
<dbReference type="Gene3D" id="1.10.238.10">
    <property type="entry name" value="EF-hand"/>
    <property type="match status" value="1"/>
</dbReference>
<sequence length="1900" mass="217001">MAQLLVPPGPDSFRLFCRESLDAIERRIAEENAKKPKGKPNDDGDNGPKPSSDLEAGKSLPLIYGDIPKGLVSTPLEDLDTFYSNQKTFIVLNRGKAIFRFNATPALYVLISLTTASTLFSMVIMFTILTNCAFMTLSQPPDWAKNIEYTFTGIYTFESLIKILARGFCVGKFTFLRDPWNWLDFCVIVMAYVTSFVDLGNVSALRTFRVLRALKTISVIPGLKTIVGALIQSVKKLSDVMILTVFCLSVFALVGLQLFMGNLRNKCLRIRPNSTNLLNDTLDFNGKEYNDGDFNETVPFNWTNYTNNPGKRDALLCGNGSGAGLCPEGFWCVKAGRNPDFGYTSFDTFSWAFLSLFRLMTQDYWENLYQQTLRAAGKPYMIFFVLVIFLGSFYLINLILAVVAMAYDEQNQATMEEAQKKEEEFQAMLDGEFSERGDLTESSSEASKLSSKSAKERRNRRKKRKQREEEEREDNDKCHRSDIRGPLFSSRRNSRASLYSFRDRARDIGSENDFADDENSTFEDNDSCRGSLFVPRQSNRRSSNVSQTSMPSHVVLPANGKMHSSVDCNGVVSLVGGVSLPKSPEGLLLPEVTENSTETEYRKARYGSYQASMDFLEDPVARQRALSVASVITNTMEELEESRQKCPPCWYKFANTFLIWDCCPKWLRIKKIVKMIVMDPFVDLAITICIVMNTVFMAMEHYQMSGEFNTMLYVGNLVFTGIFTAEMCFKIIALDPYIYFQEGWNIFDGVIVSLSLMELGLANVSGMSVLRSFRLLRVFKLAKSWPTLNKLIKIIGNSVGALGNLTLVLAIIVFIFAVVGMQLFGKSYRDCVCKISTDCTLPRWHMHDFFHSFLIVFRVLCGEWIETMWDCMEVAGQSMCLIVFLMVMVIGNLVVLNLFLALLLSSFSADNLAATDDDSEMNNLTVAIDRIHQGVAFVKALVRRSFQSICLRKKKRSLNEDTTLDDLHKTMGTNWNSNHTTVEIMKDPDYIKDGKYIMNDNTDYMPFIHNASLTVTVPIAVGESDLNTEDFSSDSSDIEESKEVSMEQCGSSSQSQILTHIFWGENKLNCNICSNVPTCCLLSGCVRRFQCCQVNVDEAKWKMWWTLRKTCFRIVEHNWFESFIIFMILLSSGALAFEDIYIEKRKTIKTVLEFADKVFTHIFILEMLLKWVAYGFAKYFTNAWCWLDFLIVDVSLVSLVANALGYAELSAIKSLRTLRALRPLRALSRFEGMRVVVNALLGAIPSIFNVLLVCLIFWLIFSIMGVNLFAGKYYHCVNITTQERFKVRDVANKTECLALEGAYWKNVKINFDNVGAGYLALLQVATFKGWMDIMYAAVDSRNLEDQPDYEVNLYMYMYFVVFIIFGSFFTLNLFIGVIIDNFNQQKKKISQDIFMTEEQKKYYNAMKKLGSKKPQKPIPRPANKFQGYVFDFITKQAFDIVIMILICLNMVTMMVETDDQTDDMDGILYKINLVFIVMFTGECILKMFSLRQYYFTIGWNVFDFIVVILSIIGMFLSELIEKYFVSPTLFRVIRLARIGRILRLIKSAKGIRTLLFALMMSLPALFNIGLLLFLVMFIYAIFGMSNFAYVRKESGIDDMFNFETFGNSMICLFQITTSAGWDGLLAPILNKREPDCDSRKEHPGSKYKGGDCGNPPVAIIFFVSYIIICFLIVVNMYIAVILENFSVATEESAEPLSEDDFEMFYEVWEKFDARATQFMEYEKLSDFADALDPPLRISKPNKIQLIYMDLPMVSGERIHCLDILFAFTKRVLGEGEGLDILRGQMEERFMASNPSKVSYEPITTTLRRKQEDMSALIIQRAFRRYLLRRIVKRASAMYKEKMLLDKEVLVIDKFNEISTSDRTDMTYSTGSPPSYDSVTKPEKNKYEKVKREKEVKKKKK</sequence>
<dbReference type="InterPro" id="IPR044564">
    <property type="entry name" value="Na_chnl_inactivation_gate"/>
</dbReference>
<dbReference type="PANTHER" id="PTHR10037:SF278">
    <property type="entry name" value="SODIUM CHANNEL PROTEIN TYPE 2 SUBUNIT ALPHA"/>
    <property type="match status" value="1"/>
</dbReference>
<feature type="transmembrane region" description="Helical" evidence="22">
    <location>
        <begin position="681"/>
        <end position="699"/>
    </location>
</feature>
<keyword evidence="16 22" id="KW-0739">Sodium transport</keyword>
<feature type="domain" description="Voltage-gated Na+ ion channel cytoplasmic" evidence="26">
    <location>
        <begin position="483"/>
        <end position="630"/>
    </location>
</feature>
<dbReference type="FunFam" id="1.10.287.70:FF:000001">
    <property type="entry name" value="Sodium channel protein"/>
    <property type="match status" value="1"/>
</dbReference>
<evidence type="ECO:0000256" key="6">
    <source>
        <dbReference type="ARBA" id="ARBA00022692"/>
    </source>
</evidence>
<keyword evidence="12 22" id="KW-0406">Ion transport</keyword>
<feature type="compositionally biased region" description="Basic and acidic residues" evidence="23">
    <location>
        <begin position="28"/>
        <end position="42"/>
    </location>
</feature>
<comment type="similarity">
    <text evidence="19">Belongs to the sodium channel (TC 1.A.1.10) family. Nav1.4/SCN4A subfamily.</text>
</comment>
<dbReference type="PROSITE" id="PS50096">
    <property type="entry name" value="IQ"/>
    <property type="match status" value="1"/>
</dbReference>
<dbReference type="InterPro" id="IPR027359">
    <property type="entry name" value="Volt_channel_dom_sf"/>
</dbReference>
<feature type="transmembrane region" description="Helical" evidence="22">
    <location>
        <begin position="791"/>
        <end position="819"/>
    </location>
</feature>
<keyword evidence="11 22" id="KW-0915">Sodium</keyword>
<evidence type="ECO:0000256" key="9">
    <source>
        <dbReference type="ARBA" id="ARBA00022882"/>
    </source>
</evidence>
<feature type="domain" description="Ion transport" evidence="24">
    <location>
        <begin position="1436"/>
        <end position="1692"/>
    </location>
</feature>
<evidence type="ECO:0000256" key="21">
    <source>
        <dbReference type="ARBA" id="ARBA00064899"/>
    </source>
</evidence>
<accession>A0A8C8J4U5</accession>
<evidence type="ECO:0000259" key="27">
    <source>
        <dbReference type="Pfam" id="PF24609"/>
    </source>
</evidence>
<keyword evidence="29" id="KW-1185">Reference proteome</keyword>
<feature type="transmembrane region" description="Helical" evidence="22">
    <location>
        <begin position="1355"/>
        <end position="1379"/>
    </location>
</feature>
<keyword evidence="17 22" id="KW-0407">Ion channel</keyword>
<evidence type="ECO:0000256" key="13">
    <source>
        <dbReference type="ARBA" id="ARBA00023136"/>
    </source>
</evidence>
<feature type="transmembrane region" description="Helical" evidence="22">
    <location>
        <begin position="380"/>
        <end position="407"/>
    </location>
</feature>
<feature type="domain" description="Sodium ion transport-associated" evidence="25">
    <location>
        <begin position="918"/>
        <end position="1113"/>
    </location>
</feature>
<dbReference type="FunFam" id="1.20.120.350:FF:000003">
    <property type="entry name" value="Voltage-dependent sodium channel"/>
    <property type="match status" value="1"/>
</dbReference>
<feature type="transmembrane region" description="Helical" evidence="22">
    <location>
        <begin position="1437"/>
        <end position="1455"/>
    </location>
</feature>
<keyword evidence="4" id="KW-1003">Cell membrane</keyword>
<dbReference type="InterPro" id="IPR043203">
    <property type="entry name" value="VGCC_Ca_Na"/>
</dbReference>
<dbReference type="Gene3D" id="1.20.5.1190">
    <property type="entry name" value="iswi atpase"/>
    <property type="match status" value="1"/>
</dbReference>
<feature type="transmembrane region" description="Helical" evidence="22">
    <location>
        <begin position="106"/>
        <end position="129"/>
    </location>
</feature>
<dbReference type="FunFam" id="1.20.120.350:FF:000004">
    <property type="entry name" value="Sodium channel protein"/>
    <property type="match status" value="1"/>
</dbReference>
<dbReference type="CDD" id="cd13433">
    <property type="entry name" value="Na_channel_gate"/>
    <property type="match status" value="1"/>
</dbReference>
<dbReference type="Proteomes" id="UP000694402">
    <property type="component" value="Unassembled WGS sequence"/>
</dbReference>
<feature type="region of interest" description="Disordered" evidence="23">
    <location>
        <begin position="1861"/>
        <end position="1900"/>
    </location>
</feature>
<feature type="transmembrane region" description="Helical" evidence="22">
    <location>
        <begin position="1497"/>
        <end position="1517"/>
    </location>
</feature>
<feature type="transmembrane region" description="Helical" evidence="22">
    <location>
        <begin position="240"/>
        <end position="261"/>
    </location>
</feature>
<feature type="transmembrane region" description="Helical" evidence="22">
    <location>
        <begin position="1235"/>
        <end position="1261"/>
    </location>
</feature>
<feature type="transmembrane region" description="Helical" evidence="22">
    <location>
        <begin position="711"/>
        <end position="734"/>
    </location>
</feature>
<evidence type="ECO:0000256" key="22">
    <source>
        <dbReference type="RuleBase" id="RU361132"/>
    </source>
</evidence>
<dbReference type="FunFam" id="1.20.120.350:FF:000005">
    <property type="entry name" value="Sodium channel protein"/>
    <property type="match status" value="1"/>
</dbReference>
<feature type="compositionally biased region" description="Basic residues" evidence="23">
    <location>
        <begin position="455"/>
        <end position="465"/>
    </location>
</feature>
<dbReference type="GO" id="GO:0086010">
    <property type="term" value="P:membrane depolarization during action potential"/>
    <property type="evidence" value="ECO:0007669"/>
    <property type="project" value="TreeGrafter"/>
</dbReference>
<feature type="transmembrane region" description="Helical" evidence="22">
    <location>
        <begin position="1554"/>
        <end position="1582"/>
    </location>
</feature>
<dbReference type="SMART" id="SM00015">
    <property type="entry name" value="IQ"/>
    <property type="match status" value="1"/>
</dbReference>
<feature type="transmembrane region" description="Helical" evidence="22">
    <location>
        <begin position="1189"/>
        <end position="1209"/>
    </location>
</feature>
<evidence type="ECO:0000256" key="5">
    <source>
        <dbReference type="ARBA" id="ARBA00022553"/>
    </source>
</evidence>
<organism evidence="28 29">
    <name type="scientific">Oncorhynchus tshawytscha</name>
    <name type="common">Chinook salmon</name>
    <name type="synonym">Salmo tshawytscha</name>
    <dbReference type="NCBI Taxonomy" id="74940"/>
    <lineage>
        <taxon>Eukaryota</taxon>
        <taxon>Metazoa</taxon>
        <taxon>Chordata</taxon>
        <taxon>Craniata</taxon>
        <taxon>Vertebrata</taxon>
        <taxon>Euteleostomi</taxon>
        <taxon>Actinopterygii</taxon>
        <taxon>Neopterygii</taxon>
        <taxon>Teleostei</taxon>
        <taxon>Protacanthopterygii</taxon>
        <taxon>Salmoniformes</taxon>
        <taxon>Salmonidae</taxon>
        <taxon>Salmoninae</taxon>
        <taxon>Oncorhynchus</taxon>
    </lineage>
</organism>
<evidence type="ECO:0000259" key="26">
    <source>
        <dbReference type="Pfam" id="PF11933"/>
    </source>
</evidence>
<evidence type="ECO:0000256" key="17">
    <source>
        <dbReference type="ARBA" id="ARBA00023303"/>
    </source>
</evidence>
<name>A0A8C8J4U5_ONCTS</name>
<feature type="domain" description="Ion transport" evidence="24">
    <location>
        <begin position="118"/>
        <end position="414"/>
    </location>
</feature>
<evidence type="ECO:0000313" key="29">
    <source>
        <dbReference type="Proteomes" id="UP000694402"/>
    </source>
</evidence>
<evidence type="ECO:0000256" key="19">
    <source>
        <dbReference type="ARBA" id="ARBA00038083"/>
    </source>
</evidence>
<feature type="transmembrane region" description="Helical" evidence="22">
    <location>
        <begin position="182"/>
        <end position="201"/>
    </location>
</feature>
<feature type="domain" description="Ion transport" evidence="24">
    <location>
        <begin position="680"/>
        <end position="910"/>
    </location>
</feature>
<dbReference type="Pfam" id="PF24609">
    <property type="entry name" value="IQ_SCN5A_C"/>
    <property type="match status" value="1"/>
</dbReference>
<comment type="function">
    <text evidence="20">Pore-forming subunit of a voltage-gated sodium (Nav) channel that directly mediates the depolarizing phase of action potentials in excitable membranes. Navs, also called VGSCs (voltage-gated sodium channels) or VDSCs (voltage-dependent sodium channels), operate by switching between closed and open conformations depending on the voltage difference across the membrane. In the open conformation they allow Na(+) ions to selectively pass through the pore, along their electrochemical gradient. The influx of Na+ ions provokes membrane depolarization, initiating the propagation of electrical signals throughout cells and tissues.</text>
</comment>
<keyword evidence="9 22" id="KW-0851">Voltage-gated channel</keyword>
<evidence type="ECO:0000256" key="10">
    <source>
        <dbReference type="ARBA" id="ARBA00022989"/>
    </source>
</evidence>
<dbReference type="FunFam" id="1.20.120.350:FF:000002">
    <property type="entry name" value="Sodium channel protein"/>
    <property type="match status" value="1"/>
</dbReference>
<keyword evidence="8" id="KW-0832">Ubl conjugation</keyword>
<comment type="caution">
    <text evidence="22">Lacks conserved residue(s) required for the propagation of feature annotation.</text>
</comment>
<dbReference type="InterPro" id="IPR010526">
    <property type="entry name" value="Na_trans_assoc_dom"/>
</dbReference>
<feature type="transmembrane region" description="Helical" evidence="22">
    <location>
        <begin position="1119"/>
        <end position="1137"/>
    </location>
</feature>
<keyword evidence="5" id="KW-0597">Phosphoprotein</keyword>
<evidence type="ECO:0000256" key="18">
    <source>
        <dbReference type="ARBA" id="ARBA00036239"/>
    </source>
</evidence>
<evidence type="ECO:0000259" key="25">
    <source>
        <dbReference type="Pfam" id="PF06512"/>
    </source>
</evidence>
<dbReference type="GO" id="GO:0001518">
    <property type="term" value="C:voltage-gated sodium channel complex"/>
    <property type="evidence" value="ECO:0007669"/>
    <property type="project" value="UniProtKB-UniRule"/>
</dbReference>
<feature type="transmembrane region" description="Helical" evidence="22">
    <location>
        <begin position="1657"/>
        <end position="1682"/>
    </location>
</feature>
<dbReference type="SUPFAM" id="SSF81324">
    <property type="entry name" value="Voltage-gated potassium channels"/>
    <property type="match status" value="4"/>
</dbReference>
<reference evidence="28" key="2">
    <citation type="submission" date="2025-09" db="UniProtKB">
        <authorList>
            <consortium name="Ensembl"/>
        </authorList>
    </citation>
    <scope>IDENTIFICATION</scope>
</reference>
<feature type="transmembrane region" description="Helical" evidence="22">
    <location>
        <begin position="1467"/>
        <end position="1485"/>
    </location>
</feature>
<dbReference type="Pfam" id="PF06512">
    <property type="entry name" value="Na_trans_assoc"/>
    <property type="match status" value="1"/>
</dbReference>
<evidence type="ECO:0000256" key="23">
    <source>
        <dbReference type="SAM" id="MobiDB-lite"/>
    </source>
</evidence>
<feature type="compositionally biased region" description="Low complexity" evidence="23">
    <location>
        <begin position="536"/>
        <end position="549"/>
    </location>
</feature>
<evidence type="ECO:0000256" key="15">
    <source>
        <dbReference type="ARBA" id="ARBA00023180"/>
    </source>
</evidence>